<dbReference type="InterPro" id="IPR046662">
    <property type="entry name" value="DUF6771"/>
</dbReference>
<dbReference type="Proteomes" id="UP000258016">
    <property type="component" value="Chromosome"/>
</dbReference>
<gene>
    <name evidence="1" type="ORF">B5J99_01360</name>
</gene>
<proteinExistence type="predicted"/>
<reference evidence="1 2" key="1">
    <citation type="submission" date="2017-03" db="EMBL/GenBank/DDBJ databases">
        <title>Complete genome sequence of Blastomonas fulva degrading microcsystin LR.</title>
        <authorList>
            <person name="Lee H.-g."/>
            <person name="Jin L."/>
            <person name="oh H.-M."/>
        </authorList>
    </citation>
    <scope>NUCLEOTIDE SEQUENCE [LARGE SCALE GENOMIC DNA]</scope>
    <source>
        <strain evidence="1 2">T2</strain>
    </source>
</reference>
<organism evidence="1 2">
    <name type="scientific">Blastomonas fulva</name>
    <dbReference type="NCBI Taxonomy" id="1550728"/>
    <lineage>
        <taxon>Bacteria</taxon>
        <taxon>Pseudomonadati</taxon>
        <taxon>Pseudomonadota</taxon>
        <taxon>Alphaproteobacteria</taxon>
        <taxon>Sphingomonadales</taxon>
        <taxon>Sphingomonadaceae</taxon>
        <taxon>Blastomonas</taxon>
    </lineage>
</organism>
<protein>
    <submittedName>
        <fullName evidence="1">Uncharacterized protein</fullName>
    </submittedName>
</protein>
<name>A0ABM6MB37_9SPHN</name>
<dbReference type="EMBL" id="CP020083">
    <property type="protein sequence ID" value="ASR53254.1"/>
    <property type="molecule type" value="Genomic_DNA"/>
</dbReference>
<keyword evidence="2" id="KW-1185">Reference proteome</keyword>
<evidence type="ECO:0000313" key="2">
    <source>
        <dbReference type="Proteomes" id="UP000258016"/>
    </source>
</evidence>
<evidence type="ECO:0000313" key="1">
    <source>
        <dbReference type="EMBL" id="ASR53254.1"/>
    </source>
</evidence>
<sequence length="64" mass="6888">MTRFDIQDMASAILAAPGWARVGITAPARHIRDDAAQELARSVAEALMDGQQGPEKDEQPELGL</sequence>
<accession>A0ABM6MB37</accession>
<dbReference type="Pfam" id="PF20561">
    <property type="entry name" value="DUF6771"/>
    <property type="match status" value="1"/>
</dbReference>